<evidence type="ECO:0000313" key="3">
    <source>
        <dbReference type="EMBL" id="CAL5220061.1"/>
    </source>
</evidence>
<accession>A0ABP1FKZ4</accession>
<protein>
    <submittedName>
        <fullName evidence="3">G2012 protein</fullName>
    </submittedName>
</protein>
<sequence>MQIWYPQRALHIPSISLEHYKLQRKDELNLKMDSQEEGPNDEKAEEENGNQFLVGFMFGNVGTDMRLEEDYLDEASRFAHFQPSY</sequence>
<organism evidence="3 4">
    <name type="scientific">Coccomyxa viridis</name>
    <dbReference type="NCBI Taxonomy" id="1274662"/>
    <lineage>
        <taxon>Eukaryota</taxon>
        <taxon>Viridiplantae</taxon>
        <taxon>Chlorophyta</taxon>
        <taxon>core chlorophytes</taxon>
        <taxon>Trebouxiophyceae</taxon>
        <taxon>Trebouxiophyceae incertae sedis</taxon>
        <taxon>Coccomyxaceae</taxon>
        <taxon>Coccomyxa</taxon>
    </lineage>
</organism>
<proteinExistence type="predicted"/>
<evidence type="ECO:0000259" key="2">
    <source>
        <dbReference type="Pfam" id="PF09247"/>
    </source>
</evidence>
<dbReference type="Pfam" id="PF09247">
    <property type="entry name" value="TBP-binding"/>
    <property type="match status" value="1"/>
</dbReference>
<keyword evidence="4" id="KW-1185">Reference proteome</keyword>
<reference evidence="3 4" key="1">
    <citation type="submission" date="2024-06" db="EMBL/GenBank/DDBJ databases">
        <authorList>
            <person name="Kraege A."/>
            <person name="Thomma B."/>
        </authorList>
    </citation>
    <scope>NUCLEOTIDE SEQUENCE [LARGE SCALE GENOMIC DNA]</scope>
</reference>
<evidence type="ECO:0000256" key="1">
    <source>
        <dbReference type="SAM" id="MobiDB-lite"/>
    </source>
</evidence>
<dbReference type="EMBL" id="CAXHTA020000003">
    <property type="protein sequence ID" value="CAL5220061.1"/>
    <property type="molecule type" value="Genomic_DNA"/>
</dbReference>
<dbReference type="Proteomes" id="UP001497392">
    <property type="component" value="Unassembled WGS sequence"/>
</dbReference>
<feature type="region of interest" description="Disordered" evidence="1">
    <location>
        <begin position="30"/>
        <end position="49"/>
    </location>
</feature>
<feature type="compositionally biased region" description="Acidic residues" evidence="1">
    <location>
        <begin position="35"/>
        <end position="48"/>
    </location>
</feature>
<name>A0ABP1FKZ4_9CHLO</name>
<feature type="domain" description="TAFII-230 TBP-binding" evidence="2">
    <location>
        <begin position="41"/>
        <end position="77"/>
    </location>
</feature>
<gene>
    <name evidence="3" type="primary">g2012</name>
    <name evidence="3" type="ORF">VP750_LOCUS1720</name>
</gene>
<dbReference type="InterPro" id="IPR009067">
    <property type="entry name" value="TAF_II_230-bd"/>
</dbReference>
<evidence type="ECO:0000313" key="4">
    <source>
        <dbReference type="Proteomes" id="UP001497392"/>
    </source>
</evidence>
<comment type="caution">
    <text evidence="3">The sequence shown here is derived from an EMBL/GenBank/DDBJ whole genome shotgun (WGS) entry which is preliminary data.</text>
</comment>